<sequence length="176" mass="19450">MCAWVTLLRTSGPTLFESAHNMLRTSFCTSIFSSTETESTASHKSGILVYHSTGIVSFDKNNQHKLLSATSTLTVSWNTCACSWLYFKRCKHEGKATSNKNATSSLFKDTDSSTWLSFMAKYSHMVVNKSMVTSMAWRSNLAWIFSAESEPNAMSMFCGFSSSAGLGSGSFSFWLN</sequence>
<dbReference type="KEGG" id="clu:CLUG_02846"/>
<name>C4Y2T3_CLAL4</name>
<reference evidence="1 2" key="1">
    <citation type="journal article" date="2009" name="Nature">
        <title>Evolution of pathogenicity and sexual reproduction in eight Candida genomes.</title>
        <authorList>
            <person name="Butler G."/>
            <person name="Rasmussen M.D."/>
            <person name="Lin M.F."/>
            <person name="Santos M.A."/>
            <person name="Sakthikumar S."/>
            <person name="Munro C.A."/>
            <person name="Rheinbay E."/>
            <person name="Grabherr M."/>
            <person name="Forche A."/>
            <person name="Reedy J.L."/>
            <person name="Agrafioti I."/>
            <person name="Arnaud M.B."/>
            <person name="Bates S."/>
            <person name="Brown A.J."/>
            <person name="Brunke S."/>
            <person name="Costanzo M.C."/>
            <person name="Fitzpatrick D.A."/>
            <person name="de Groot P.W."/>
            <person name="Harris D."/>
            <person name="Hoyer L.L."/>
            <person name="Hube B."/>
            <person name="Klis F.M."/>
            <person name="Kodira C."/>
            <person name="Lennard N."/>
            <person name="Logue M.E."/>
            <person name="Martin R."/>
            <person name="Neiman A.M."/>
            <person name="Nikolaou E."/>
            <person name="Quail M.A."/>
            <person name="Quinn J."/>
            <person name="Santos M.C."/>
            <person name="Schmitzberger F.F."/>
            <person name="Sherlock G."/>
            <person name="Shah P."/>
            <person name="Silverstein K.A."/>
            <person name="Skrzypek M.S."/>
            <person name="Soll D."/>
            <person name="Staggs R."/>
            <person name="Stansfield I."/>
            <person name="Stumpf M.P."/>
            <person name="Sudbery P.E."/>
            <person name="Srikantha T."/>
            <person name="Zeng Q."/>
            <person name="Berman J."/>
            <person name="Berriman M."/>
            <person name="Heitman J."/>
            <person name="Gow N.A."/>
            <person name="Lorenz M.C."/>
            <person name="Birren B.W."/>
            <person name="Kellis M."/>
            <person name="Cuomo C.A."/>
        </authorList>
    </citation>
    <scope>NUCLEOTIDE SEQUENCE [LARGE SCALE GENOMIC DNA]</scope>
    <source>
        <strain evidence="1 2">ATCC 42720</strain>
    </source>
</reference>
<accession>C4Y2T3</accession>
<evidence type="ECO:0000313" key="2">
    <source>
        <dbReference type="Proteomes" id="UP000007703"/>
    </source>
</evidence>
<dbReference type="InParanoid" id="C4Y2T3"/>
<evidence type="ECO:0000313" key="1">
    <source>
        <dbReference type="EMBL" id="EEQ38719.1"/>
    </source>
</evidence>
<protein>
    <submittedName>
        <fullName evidence="1">Uncharacterized protein</fullName>
    </submittedName>
</protein>
<organism evidence="1 2">
    <name type="scientific">Clavispora lusitaniae (strain ATCC 42720)</name>
    <name type="common">Yeast</name>
    <name type="synonym">Candida lusitaniae</name>
    <dbReference type="NCBI Taxonomy" id="306902"/>
    <lineage>
        <taxon>Eukaryota</taxon>
        <taxon>Fungi</taxon>
        <taxon>Dikarya</taxon>
        <taxon>Ascomycota</taxon>
        <taxon>Saccharomycotina</taxon>
        <taxon>Pichiomycetes</taxon>
        <taxon>Metschnikowiaceae</taxon>
        <taxon>Clavispora</taxon>
    </lineage>
</organism>
<dbReference type="EMBL" id="CH408078">
    <property type="protein sequence ID" value="EEQ38719.1"/>
    <property type="molecule type" value="Genomic_DNA"/>
</dbReference>
<dbReference type="AlphaFoldDB" id="C4Y2T3"/>
<dbReference type="HOGENOM" id="CLU_1524988_0_0_1"/>
<dbReference type="VEuPathDB" id="FungiDB:CLUG_02846"/>
<gene>
    <name evidence="1" type="ORF">CLUG_02846</name>
</gene>
<proteinExistence type="predicted"/>
<dbReference type="Proteomes" id="UP000007703">
    <property type="component" value="Unassembled WGS sequence"/>
</dbReference>